<dbReference type="Gene3D" id="2.60.120.10">
    <property type="entry name" value="Jelly Rolls"/>
    <property type="match status" value="1"/>
</dbReference>
<proteinExistence type="predicted"/>
<evidence type="ECO:0000313" key="2">
    <source>
        <dbReference type="Proteomes" id="UP000289437"/>
    </source>
</evidence>
<evidence type="ECO:0000313" key="1">
    <source>
        <dbReference type="EMBL" id="RXH54554.1"/>
    </source>
</evidence>
<accession>A0A4V1L552</accession>
<dbReference type="PROSITE" id="PS51318">
    <property type="entry name" value="TAT"/>
    <property type="match status" value="1"/>
</dbReference>
<dbReference type="InterPro" id="IPR014710">
    <property type="entry name" value="RmlC-like_jellyroll"/>
</dbReference>
<dbReference type="EMBL" id="RDSM01000003">
    <property type="protein sequence ID" value="RXH54554.1"/>
    <property type="molecule type" value="Genomic_DNA"/>
</dbReference>
<dbReference type="Proteomes" id="UP000289437">
    <property type="component" value="Unassembled WGS sequence"/>
</dbReference>
<reference evidence="1 2" key="1">
    <citation type="submission" date="2018-11" db="EMBL/GenBank/DDBJ databases">
        <authorList>
            <person name="Mardanov A.V."/>
            <person name="Ravin N.V."/>
            <person name="Dedysh S.N."/>
        </authorList>
    </citation>
    <scope>NUCLEOTIDE SEQUENCE [LARGE SCALE GENOMIC DNA]</scope>
    <source>
        <strain evidence="1 2">AF10</strain>
    </source>
</reference>
<dbReference type="InterPro" id="IPR011051">
    <property type="entry name" value="RmlC_Cupin_sf"/>
</dbReference>
<dbReference type="OrthoDB" id="117439at2"/>
<dbReference type="SUPFAM" id="SSF51182">
    <property type="entry name" value="RmlC-like cupins"/>
    <property type="match status" value="1"/>
</dbReference>
<dbReference type="AlphaFoldDB" id="A0A4V1L552"/>
<organism evidence="1 2">
    <name type="scientific">Granulicella sibirica</name>
    <dbReference type="NCBI Taxonomy" id="2479048"/>
    <lineage>
        <taxon>Bacteria</taxon>
        <taxon>Pseudomonadati</taxon>
        <taxon>Acidobacteriota</taxon>
        <taxon>Terriglobia</taxon>
        <taxon>Terriglobales</taxon>
        <taxon>Acidobacteriaceae</taxon>
        <taxon>Granulicella</taxon>
    </lineage>
</organism>
<name>A0A4V1L552_9BACT</name>
<dbReference type="InterPro" id="IPR006311">
    <property type="entry name" value="TAT_signal"/>
</dbReference>
<evidence type="ECO:0008006" key="3">
    <source>
        <dbReference type="Google" id="ProtNLM"/>
    </source>
</evidence>
<comment type="caution">
    <text evidence="1">The sequence shown here is derived from an EMBL/GenBank/DDBJ whole genome shotgun (WGS) entry which is preliminary data.</text>
</comment>
<keyword evidence="2" id="KW-1185">Reference proteome</keyword>
<reference evidence="2" key="2">
    <citation type="submission" date="2019-02" db="EMBL/GenBank/DDBJ databases">
        <title>Granulicella sibirica sp. nov., a psychrotolerant acidobacterium isolated from an organic soil layer in forested tundra, West Siberia.</title>
        <authorList>
            <person name="Oshkin I.Y."/>
            <person name="Kulichevskaya I.S."/>
            <person name="Rijpstra W.I.C."/>
            <person name="Sinninghe Damste J.S."/>
            <person name="Rakitin A.L."/>
            <person name="Ravin N.V."/>
            <person name="Dedysh S.N."/>
        </authorList>
    </citation>
    <scope>NUCLEOTIDE SEQUENCE [LARGE SCALE GENOMIC DNA]</scope>
    <source>
        <strain evidence="2">AF10</strain>
    </source>
</reference>
<gene>
    <name evidence="1" type="ORF">GRAN_3658</name>
</gene>
<dbReference type="RefSeq" id="WP_128914324.1">
    <property type="nucleotide sequence ID" value="NZ_RDSM01000003.1"/>
</dbReference>
<sequence>MSTVDSRRDFLWIAPLAAAISVVLPKSLHAAIGAAASAPPATNPVPFQVFKAETLAASEKTLEAAPGTKSLIDVKDLPVTVVMTTETAKAAKEFEWHEGRDHVVQILDGSTMYELGGTPKNGRNTKPQEWLAPESEGCSKVMLGKGDMLLIPRSTPHKRTTTGSVAIILISTVGTVTS</sequence>
<protein>
    <recommendedName>
        <fullName evidence="3">Cupin</fullName>
    </recommendedName>
</protein>